<protein>
    <submittedName>
        <fullName evidence="1">Uncharacterized protein</fullName>
    </submittedName>
</protein>
<dbReference type="Proteomes" id="UP001152320">
    <property type="component" value="Chromosome 21"/>
</dbReference>
<comment type="caution">
    <text evidence="1">The sequence shown here is derived from an EMBL/GenBank/DDBJ whole genome shotgun (WGS) entry which is preliminary data.</text>
</comment>
<dbReference type="PANTHER" id="PTHR47331:SF1">
    <property type="entry name" value="GAG-LIKE PROTEIN"/>
    <property type="match status" value="1"/>
</dbReference>
<gene>
    <name evidence="1" type="ORF">HOLleu_38371</name>
</gene>
<reference evidence="1" key="1">
    <citation type="submission" date="2021-10" db="EMBL/GenBank/DDBJ databases">
        <title>Tropical sea cucumber genome reveals ecological adaptation and Cuvierian tubules defense mechanism.</title>
        <authorList>
            <person name="Chen T."/>
        </authorList>
    </citation>
    <scope>NUCLEOTIDE SEQUENCE</scope>
    <source>
        <strain evidence="1">Nanhai2018</strain>
        <tissue evidence="1">Muscle</tissue>
    </source>
</reference>
<dbReference type="PANTHER" id="PTHR47331">
    <property type="entry name" value="PHD-TYPE DOMAIN-CONTAINING PROTEIN"/>
    <property type="match status" value="1"/>
</dbReference>
<keyword evidence="2" id="KW-1185">Reference proteome</keyword>
<evidence type="ECO:0000313" key="2">
    <source>
        <dbReference type="Proteomes" id="UP001152320"/>
    </source>
</evidence>
<dbReference type="EMBL" id="JAIZAY010000021">
    <property type="protein sequence ID" value="KAJ8021232.1"/>
    <property type="molecule type" value="Genomic_DNA"/>
</dbReference>
<dbReference type="OrthoDB" id="8958038at2759"/>
<evidence type="ECO:0000313" key="1">
    <source>
        <dbReference type="EMBL" id="KAJ8021232.1"/>
    </source>
</evidence>
<organism evidence="1 2">
    <name type="scientific">Holothuria leucospilota</name>
    <name type="common">Black long sea cucumber</name>
    <name type="synonym">Mertensiothuria leucospilota</name>
    <dbReference type="NCBI Taxonomy" id="206669"/>
    <lineage>
        <taxon>Eukaryota</taxon>
        <taxon>Metazoa</taxon>
        <taxon>Echinodermata</taxon>
        <taxon>Eleutherozoa</taxon>
        <taxon>Echinozoa</taxon>
        <taxon>Holothuroidea</taxon>
        <taxon>Aspidochirotacea</taxon>
        <taxon>Aspidochirotida</taxon>
        <taxon>Holothuriidae</taxon>
        <taxon>Holothuria</taxon>
    </lineage>
</organism>
<name>A0A9Q0YEA0_HOLLE</name>
<accession>A0A9Q0YEA0</accession>
<proteinExistence type="predicted"/>
<dbReference type="AlphaFoldDB" id="A0A9Q0YEA0"/>
<sequence length="150" mass="16556">MHLEDLLVGGVIQNVCTVTMVLTLLQVKRSCAKVSGGSIRAKFLISCHKGEWTGTLNPPTASHMGGIWERLIRSTRRMKALLQERVISDEVLVTVKAGVESILNSTLLCKLSLDASDNDPLTPNHLIPLRLNLNMSPGVFQKTDIYGRRH</sequence>